<organism evidence="8 9">
    <name type="scientific">Streptomyces triculaminicus</name>
    <dbReference type="NCBI Taxonomy" id="2816232"/>
    <lineage>
        <taxon>Bacteria</taxon>
        <taxon>Bacillati</taxon>
        <taxon>Actinomycetota</taxon>
        <taxon>Actinomycetes</taxon>
        <taxon>Kitasatosporales</taxon>
        <taxon>Streptomycetaceae</taxon>
        <taxon>Streptomyces</taxon>
    </lineage>
</organism>
<dbReference type="GO" id="GO:0020037">
    <property type="term" value="F:heme binding"/>
    <property type="evidence" value="ECO:0007669"/>
    <property type="project" value="InterPro"/>
</dbReference>
<evidence type="ECO:0000256" key="6">
    <source>
        <dbReference type="ARBA" id="ARBA00023033"/>
    </source>
</evidence>
<dbReference type="InterPro" id="IPR001128">
    <property type="entry name" value="Cyt_P450"/>
</dbReference>
<sequence>MRHPVYRPPDIPGLEFDPFLTQALAQGPVMKIRLPQGAALAECWLVTGYEETRFVASDPRFSRDITKRAFPTMNRHLIPMGASVSFIDPPDHTRIRSVVTPAFSAGRMQELRPRAEALVTQLLDGLEAVGPPADLIEQVISPLPLTLIGEIFGIDPAERPRLRRWAEGILVRPRTEQDAAHARALRDEAAAHFHDLLDRRRASSGDDLMTVFAHAVEERQISEDEALAMASLTALNGWHPVRNNLANMVFTLLRRPHLVKALSGGDIPVAQLVEELLRWIPHKNGIGQPRVATEDVALGEATIRAGDYVYVQYWAANRDPAAFTRPAEIDADRSGPPHLAFGHGPHYCVAPHLARLQAQLLLPALFTRLPALCLAVPADEVAFQLDALIRGPITLPVAW</sequence>
<dbReference type="GO" id="GO:0004497">
    <property type="term" value="F:monooxygenase activity"/>
    <property type="evidence" value="ECO:0007669"/>
    <property type="project" value="UniProtKB-KW"/>
</dbReference>
<dbReference type="Pfam" id="PF00067">
    <property type="entry name" value="p450"/>
    <property type="match status" value="1"/>
</dbReference>
<keyword evidence="9" id="KW-1185">Reference proteome</keyword>
<dbReference type="PRINTS" id="PR00359">
    <property type="entry name" value="BP450"/>
</dbReference>
<comment type="caution">
    <text evidence="8">The sequence shown here is derived from an EMBL/GenBank/DDBJ whole genome shotgun (WGS) entry which is preliminary data.</text>
</comment>
<comment type="similarity">
    <text evidence="1 7">Belongs to the cytochrome P450 family.</text>
</comment>
<dbReference type="RefSeq" id="WP_207247689.1">
    <property type="nucleotide sequence ID" value="NZ_JAFMOF010000002.1"/>
</dbReference>
<evidence type="ECO:0000256" key="3">
    <source>
        <dbReference type="ARBA" id="ARBA00022723"/>
    </source>
</evidence>
<evidence type="ECO:0000256" key="2">
    <source>
        <dbReference type="ARBA" id="ARBA00022617"/>
    </source>
</evidence>
<dbReference type="GO" id="GO:0005506">
    <property type="term" value="F:iron ion binding"/>
    <property type="evidence" value="ECO:0007669"/>
    <property type="project" value="InterPro"/>
</dbReference>
<evidence type="ECO:0000313" key="8">
    <source>
        <dbReference type="EMBL" id="MBO0654601.1"/>
    </source>
</evidence>
<evidence type="ECO:0000256" key="5">
    <source>
        <dbReference type="ARBA" id="ARBA00023004"/>
    </source>
</evidence>
<keyword evidence="2 7" id="KW-0349">Heme</keyword>
<dbReference type="Gene3D" id="1.10.630.10">
    <property type="entry name" value="Cytochrome P450"/>
    <property type="match status" value="1"/>
</dbReference>
<dbReference type="PANTHER" id="PTHR46696">
    <property type="entry name" value="P450, PUTATIVE (EUROFUNG)-RELATED"/>
    <property type="match status" value="1"/>
</dbReference>
<reference evidence="8" key="1">
    <citation type="submission" date="2021-03" db="EMBL/GenBank/DDBJ databases">
        <title>Streptomyces strains.</title>
        <authorList>
            <person name="Lund M.B."/>
            <person name="Toerring T."/>
        </authorList>
    </citation>
    <scope>NUCLEOTIDE SEQUENCE</scope>
    <source>
        <strain evidence="8">JCM 4242</strain>
    </source>
</reference>
<dbReference type="AlphaFoldDB" id="A0A939FLW6"/>
<name>A0A939FLW6_9ACTN</name>
<dbReference type="Proteomes" id="UP000664781">
    <property type="component" value="Unassembled WGS sequence"/>
</dbReference>
<proteinExistence type="inferred from homology"/>
<dbReference type="PROSITE" id="PS00086">
    <property type="entry name" value="CYTOCHROME_P450"/>
    <property type="match status" value="1"/>
</dbReference>
<dbReference type="InterPro" id="IPR017972">
    <property type="entry name" value="Cyt_P450_CS"/>
</dbReference>
<dbReference type="EMBL" id="JAFMOF010000002">
    <property type="protein sequence ID" value="MBO0654601.1"/>
    <property type="molecule type" value="Genomic_DNA"/>
</dbReference>
<evidence type="ECO:0000256" key="7">
    <source>
        <dbReference type="RuleBase" id="RU000461"/>
    </source>
</evidence>
<keyword evidence="5 7" id="KW-0408">Iron</keyword>
<keyword evidence="4 7" id="KW-0560">Oxidoreductase</keyword>
<evidence type="ECO:0000256" key="4">
    <source>
        <dbReference type="ARBA" id="ARBA00023002"/>
    </source>
</evidence>
<accession>A0A939FLW6</accession>
<dbReference type="InterPro" id="IPR036396">
    <property type="entry name" value="Cyt_P450_sf"/>
</dbReference>
<dbReference type="SUPFAM" id="SSF48264">
    <property type="entry name" value="Cytochrome P450"/>
    <property type="match status" value="1"/>
</dbReference>
<keyword evidence="6 7" id="KW-0503">Monooxygenase</keyword>
<gene>
    <name evidence="8" type="ORF">J1792_17985</name>
</gene>
<evidence type="ECO:0000256" key="1">
    <source>
        <dbReference type="ARBA" id="ARBA00010617"/>
    </source>
</evidence>
<dbReference type="InterPro" id="IPR002397">
    <property type="entry name" value="Cyt_P450_B"/>
</dbReference>
<protein>
    <submittedName>
        <fullName evidence="8">Cytochrome P450</fullName>
    </submittedName>
</protein>
<dbReference type="PANTHER" id="PTHR46696:SF1">
    <property type="entry name" value="CYTOCHROME P450 YJIB-RELATED"/>
    <property type="match status" value="1"/>
</dbReference>
<dbReference type="GO" id="GO:0016705">
    <property type="term" value="F:oxidoreductase activity, acting on paired donors, with incorporation or reduction of molecular oxygen"/>
    <property type="evidence" value="ECO:0007669"/>
    <property type="project" value="InterPro"/>
</dbReference>
<evidence type="ECO:0000313" key="9">
    <source>
        <dbReference type="Proteomes" id="UP000664781"/>
    </source>
</evidence>
<dbReference type="FunFam" id="1.10.630.10:FF:000018">
    <property type="entry name" value="Cytochrome P450 monooxygenase"/>
    <property type="match status" value="1"/>
</dbReference>
<keyword evidence="3 7" id="KW-0479">Metal-binding</keyword>